<feature type="domain" description="DUF6536" evidence="2">
    <location>
        <begin position="1"/>
        <end position="80"/>
    </location>
</feature>
<feature type="transmembrane region" description="Helical" evidence="1">
    <location>
        <begin position="368"/>
        <end position="392"/>
    </location>
</feature>
<evidence type="ECO:0000259" key="2">
    <source>
        <dbReference type="Pfam" id="PF20163"/>
    </source>
</evidence>
<dbReference type="Pfam" id="PF20163">
    <property type="entry name" value="DUF6536"/>
    <property type="match status" value="1"/>
</dbReference>
<keyword evidence="1" id="KW-0472">Membrane</keyword>
<gene>
    <name evidence="3" type="ORF">D0Z07_7768</name>
</gene>
<sequence length="513" mass="56771">MQVISSPTRKEVDVAHQKGRWLDIGVPSTRNLREISWLRIAMWSVLALSSIPLHLMYNTAVFASTTANAYDYMVVSEDFLTANANISNTDSDSDTYFYGNAGQAVGVMHNAALNGSLTKMDNSECTLAKAQAVAGSWEVMDHPISYCLVEEVEEECRLQFSLIIMLVVILANATKAVVMFITWRQLRTPTLVTIGDAITSFLDKPDTTTAGICLATRRDILASKGQWKSQGAKQWIPVRQFWFRAASIKRWLTCNILCWFFIIIGIVLLREGMKGVDIYDLKVLWELGFGQVNTEAIVSRAPKGLIAKVLFANLPQGILSFLYLTYNGLYSCMLGAHEWSLFATRRRTVRVTTPVGKQRSTYYLQLPYWYAAPLLLLSGLLHWLMSQSLFLALVDIMDDEGNLDTDESVSTVGYSCIAIFFAIIVGVIAVTAGLLNGFRRYNSGIPLVGSCSAAISAACHRQSDDASASLLPLKWGSVDTDSMKDIGHCCLSSFEVTPPEYGILYAGKSKKED</sequence>
<feature type="transmembrane region" description="Helical" evidence="1">
    <location>
        <begin position="318"/>
        <end position="337"/>
    </location>
</feature>
<dbReference type="PANTHER" id="PTHR35395:SF1">
    <property type="entry name" value="DUF6536 DOMAIN-CONTAINING PROTEIN"/>
    <property type="match status" value="1"/>
</dbReference>
<dbReference type="OrthoDB" id="5429634at2759"/>
<evidence type="ECO:0000256" key="1">
    <source>
        <dbReference type="SAM" id="Phobius"/>
    </source>
</evidence>
<protein>
    <recommendedName>
        <fullName evidence="2">DUF6536 domain-containing protein</fullName>
    </recommendedName>
</protein>
<organism evidence="3 4">
    <name type="scientific">Hyphodiscus hymeniophilus</name>
    <dbReference type="NCBI Taxonomy" id="353542"/>
    <lineage>
        <taxon>Eukaryota</taxon>
        <taxon>Fungi</taxon>
        <taxon>Dikarya</taxon>
        <taxon>Ascomycota</taxon>
        <taxon>Pezizomycotina</taxon>
        <taxon>Leotiomycetes</taxon>
        <taxon>Helotiales</taxon>
        <taxon>Hyphodiscaceae</taxon>
        <taxon>Hyphodiscus</taxon>
    </lineage>
</organism>
<dbReference type="PANTHER" id="PTHR35395">
    <property type="entry name" value="DUF6536 DOMAIN-CONTAINING PROTEIN"/>
    <property type="match status" value="1"/>
</dbReference>
<dbReference type="EMBL" id="VNKQ01000017">
    <property type="protein sequence ID" value="KAG0646007.1"/>
    <property type="molecule type" value="Genomic_DNA"/>
</dbReference>
<feature type="transmembrane region" description="Helical" evidence="1">
    <location>
        <begin position="37"/>
        <end position="57"/>
    </location>
</feature>
<comment type="caution">
    <text evidence="3">The sequence shown here is derived from an EMBL/GenBank/DDBJ whole genome shotgun (WGS) entry which is preliminary data.</text>
</comment>
<evidence type="ECO:0000313" key="3">
    <source>
        <dbReference type="EMBL" id="KAG0646007.1"/>
    </source>
</evidence>
<feature type="transmembrane region" description="Helical" evidence="1">
    <location>
        <begin position="412"/>
        <end position="435"/>
    </location>
</feature>
<evidence type="ECO:0000313" key="4">
    <source>
        <dbReference type="Proteomes" id="UP000785200"/>
    </source>
</evidence>
<dbReference type="Proteomes" id="UP000785200">
    <property type="component" value="Unassembled WGS sequence"/>
</dbReference>
<name>A0A9P6VCK0_9HELO</name>
<keyword evidence="1" id="KW-0812">Transmembrane</keyword>
<keyword evidence="4" id="KW-1185">Reference proteome</keyword>
<reference evidence="3" key="1">
    <citation type="submission" date="2019-07" db="EMBL/GenBank/DDBJ databases">
        <title>Hyphodiscus hymeniophilus genome sequencing and assembly.</title>
        <authorList>
            <person name="Kramer G."/>
            <person name="Nodwell J."/>
        </authorList>
    </citation>
    <scope>NUCLEOTIDE SEQUENCE</scope>
    <source>
        <strain evidence="3">ATCC 34498</strain>
    </source>
</reference>
<feature type="transmembrane region" description="Helical" evidence="1">
    <location>
        <begin position="158"/>
        <end position="181"/>
    </location>
</feature>
<proteinExistence type="predicted"/>
<feature type="transmembrane region" description="Helical" evidence="1">
    <location>
        <begin position="251"/>
        <end position="269"/>
    </location>
</feature>
<dbReference type="AlphaFoldDB" id="A0A9P6VCK0"/>
<keyword evidence="1" id="KW-1133">Transmembrane helix</keyword>
<dbReference type="InterPro" id="IPR046623">
    <property type="entry name" value="DUF6536"/>
</dbReference>
<accession>A0A9P6VCK0</accession>